<dbReference type="Gene3D" id="3.40.50.1820">
    <property type="entry name" value="alpha/beta hydrolase"/>
    <property type="match status" value="1"/>
</dbReference>
<keyword evidence="3" id="KW-0378">Hydrolase</keyword>
<evidence type="ECO:0000313" key="7">
    <source>
        <dbReference type="EMBL" id="MUN55065.1"/>
    </source>
</evidence>
<sequence length="453" mass="50302">MKTPEHALEATGFLDEESVARTMTNATCEDLERWWAEVSRRGTPVVDPGSDRVTFLWRGKHVRDDAEGAESVHLAMNRVTDKALYDHGLMRHVPGTDIWVRTLELEPSLRVSYAFTPMSPDQQRRSGPPRFNAYDSLLDPFNTGQPLVDRGRHGLSIHSGPAAPSQREWDDHRSRRLRGRIVRDVRALPHAEASGRARDHWLYLPSVMQNEHQAAHLPLLTIFDAENWFGNLWLPYALEAAADSGRIPPVAVLGIANNDTPDRIARLGANTGFLRDVAEHATAWAEDCARTVGIGLRGREGRIIAGQSLGGLSALVAALELPHAFGHALAHSPSLWWTPDGASKPHDLGTREGMDWITERYQASTPEDVSVEIAIGEREGLTVPRGRILHRTMLDAGWSSALTMYTGGHDFAWWRGAVVDGLARALRTEPHEERTSDSYFDPSMRSSIAPAQY</sequence>
<name>A0A7K1LIP7_9MICC</name>
<dbReference type="AlphaFoldDB" id="A0A7K1LIP7"/>
<dbReference type="InterPro" id="IPR021764">
    <property type="entry name" value="Enterochelin_esterase_N"/>
</dbReference>
<dbReference type="InterPro" id="IPR000801">
    <property type="entry name" value="Esterase-like"/>
</dbReference>
<dbReference type="GO" id="GO:0005975">
    <property type="term" value="P:carbohydrate metabolic process"/>
    <property type="evidence" value="ECO:0007669"/>
    <property type="project" value="UniProtKB-ARBA"/>
</dbReference>
<gene>
    <name evidence="7" type="ORF">GMA10_07560</name>
</gene>
<comment type="subcellular location">
    <subcellularLocation>
        <location evidence="1">Cytoplasm</location>
    </subcellularLocation>
</comment>
<protein>
    <submittedName>
        <fullName evidence="7">DUF3327 domain-containing protein</fullName>
    </submittedName>
</protein>
<dbReference type="InterPro" id="IPR029058">
    <property type="entry name" value="AB_hydrolase_fold"/>
</dbReference>
<evidence type="ECO:0000256" key="4">
    <source>
        <dbReference type="ARBA" id="ARBA00024201"/>
    </source>
</evidence>
<dbReference type="Pfam" id="PF11806">
    <property type="entry name" value="Enterochelin_N"/>
    <property type="match status" value="1"/>
</dbReference>
<dbReference type="PANTHER" id="PTHR48098:SF3">
    <property type="entry name" value="IRON(III) ENTEROBACTIN ESTERASE"/>
    <property type="match status" value="1"/>
</dbReference>
<comment type="similarity">
    <text evidence="4">Belongs to the Fes family.</text>
</comment>
<dbReference type="GO" id="GO:0005506">
    <property type="term" value="F:iron ion binding"/>
    <property type="evidence" value="ECO:0007669"/>
    <property type="project" value="InterPro"/>
</dbReference>
<evidence type="ECO:0000256" key="3">
    <source>
        <dbReference type="ARBA" id="ARBA00022801"/>
    </source>
</evidence>
<dbReference type="EMBL" id="WOGT01000003">
    <property type="protein sequence ID" value="MUN55065.1"/>
    <property type="molecule type" value="Genomic_DNA"/>
</dbReference>
<dbReference type="SUPFAM" id="SSF53474">
    <property type="entry name" value="alpha/beta-Hydrolases"/>
    <property type="match status" value="1"/>
</dbReference>
<dbReference type="OrthoDB" id="9775130at2"/>
<proteinExistence type="inferred from homology"/>
<evidence type="ECO:0000256" key="2">
    <source>
        <dbReference type="ARBA" id="ARBA00022490"/>
    </source>
</evidence>
<dbReference type="SUPFAM" id="SSF81296">
    <property type="entry name" value="E set domains"/>
    <property type="match status" value="1"/>
</dbReference>
<dbReference type="GO" id="GO:0008849">
    <property type="term" value="F:enterochelin esterase activity"/>
    <property type="evidence" value="ECO:0007669"/>
    <property type="project" value="InterPro"/>
</dbReference>
<evidence type="ECO:0000256" key="5">
    <source>
        <dbReference type="SAM" id="MobiDB-lite"/>
    </source>
</evidence>
<comment type="caution">
    <text evidence="7">The sequence shown here is derived from an EMBL/GenBank/DDBJ whole genome shotgun (WGS) entry which is preliminary data.</text>
</comment>
<feature type="domain" description="Enterochelin esterase N-terminal" evidence="6">
    <location>
        <begin position="52"/>
        <end position="169"/>
    </location>
</feature>
<dbReference type="Gene3D" id="2.60.40.10">
    <property type="entry name" value="Immunoglobulins"/>
    <property type="match status" value="1"/>
</dbReference>
<dbReference type="InterPro" id="IPR014756">
    <property type="entry name" value="Ig_E-set"/>
</dbReference>
<evidence type="ECO:0000256" key="1">
    <source>
        <dbReference type="ARBA" id="ARBA00004496"/>
    </source>
</evidence>
<dbReference type="PANTHER" id="PTHR48098">
    <property type="entry name" value="ENTEROCHELIN ESTERASE-RELATED"/>
    <property type="match status" value="1"/>
</dbReference>
<accession>A0A7K1LIP7</accession>
<dbReference type="GO" id="GO:0005737">
    <property type="term" value="C:cytoplasm"/>
    <property type="evidence" value="ECO:0007669"/>
    <property type="project" value="UniProtKB-SubCell"/>
</dbReference>
<dbReference type="InterPro" id="IPR050583">
    <property type="entry name" value="Mycobacterial_A85_antigen"/>
</dbReference>
<keyword evidence="8" id="KW-1185">Reference proteome</keyword>
<evidence type="ECO:0000259" key="6">
    <source>
        <dbReference type="Pfam" id="PF11806"/>
    </source>
</evidence>
<dbReference type="InterPro" id="IPR013783">
    <property type="entry name" value="Ig-like_fold"/>
</dbReference>
<keyword evidence="2" id="KW-0963">Cytoplasm</keyword>
<dbReference type="GO" id="GO:0006826">
    <property type="term" value="P:iron ion transport"/>
    <property type="evidence" value="ECO:0007669"/>
    <property type="project" value="InterPro"/>
</dbReference>
<dbReference type="Proteomes" id="UP000462152">
    <property type="component" value="Unassembled WGS sequence"/>
</dbReference>
<evidence type="ECO:0000313" key="8">
    <source>
        <dbReference type="Proteomes" id="UP000462152"/>
    </source>
</evidence>
<organism evidence="7 8">
    <name type="scientific">Rothia koreensis</name>
    <dbReference type="NCBI Taxonomy" id="592378"/>
    <lineage>
        <taxon>Bacteria</taxon>
        <taxon>Bacillati</taxon>
        <taxon>Actinomycetota</taxon>
        <taxon>Actinomycetes</taxon>
        <taxon>Micrococcales</taxon>
        <taxon>Micrococcaceae</taxon>
        <taxon>Rothia</taxon>
    </lineage>
</organism>
<dbReference type="RefSeq" id="WP_129315424.1">
    <property type="nucleotide sequence ID" value="NZ_NOIQ01000007.1"/>
</dbReference>
<dbReference type="Pfam" id="PF00756">
    <property type="entry name" value="Esterase"/>
    <property type="match status" value="1"/>
</dbReference>
<feature type="region of interest" description="Disordered" evidence="5">
    <location>
        <begin position="429"/>
        <end position="453"/>
    </location>
</feature>
<reference evidence="7 8" key="1">
    <citation type="submission" date="2019-12" db="EMBL/GenBank/DDBJ databases">
        <authorList>
            <person name="Li J."/>
            <person name="Shi Y."/>
            <person name="Xu G."/>
            <person name="Xiao D."/>
            <person name="Ran X."/>
        </authorList>
    </citation>
    <scope>NUCLEOTIDE SEQUENCE [LARGE SCALE GENOMIC DNA]</scope>
    <source>
        <strain evidence="7 8">JCM 15915</strain>
    </source>
</reference>